<evidence type="ECO:0000256" key="1">
    <source>
        <dbReference type="SAM" id="MobiDB-lite"/>
    </source>
</evidence>
<name>A0A7W6EWI8_9SPHN</name>
<accession>A0A7W6EWI8</accession>
<protein>
    <submittedName>
        <fullName evidence="2">Uncharacterized protein</fullName>
    </submittedName>
</protein>
<comment type="caution">
    <text evidence="2">The sequence shown here is derived from an EMBL/GenBank/DDBJ whole genome shotgun (WGS) entry which is preliminary data.</text>
</comment>
<feature type="compositionally biased region" description="Polar residues" evidence="1">
    <location>
        <begin position="11"/>
        <end position="31"/>
    </location>
</feature>
<organism evidence="2 3">
    <name type="scientific">Novosphingobium hassiacum</name>
    <dbReference type="NCBI Taxonomy" id="173676"/>
    <lineage>
        <taxon>Bacteria</taxon>
        <taxon>Pseudomonadati</taxon>
        <taxon>Pseudomonadota</taxon>
        <taxon>Alphaproteobacteria</taxon>
        <taxon>Sphingomonadales</taxon>
        <taxon>Sphingomonadaceae</taxon>
        <taxon>Novosphingobium</taxon>
    </lineage>
</organism>
<evidence type="ECO:0000313" key="2">
    <source>
        <dbReference type="EMBL" id="MBB3860884.1"/>
    </source>
</evidence>
<dbReference type="Proteomes" id="UP000562395">
    <property type="component" value="Unassembled WGS sequence"/>
</dbReference>
<gene>
    <name evidence="2" type="ORF">GGQ88_002153</name>
</gene>
<proteinExistence type="predicted"/>
<feature type="region of interest" description="Disordered" evidence="1">
    <location>
        <begin position="1"/>
        <end position="32"/>
    </location>
</feature>
<dbReference type="EMBL" id="JACICY010000004">
    <property type="protein sequence ID" value="MBB3860884.1"/>
    <property type="molecule type" value="Genomic_DNA"/>
</dbReference>
<sequence length="49" mass="5325">MVNSGALLRHQTANPEVASTQHCASSGQSHRQGVLKDWELVQNVPVIDD</sequence>
<evidence type="ECO:0000313" key="3">
    <source>
        <dbReference type="Proteomes" id="UP000562395"/>
    </source>
</evidence>
<keyword evidence="3" id="KW-1185">Reference proteome</keyword>
<reference evidence="2 3" key="1">
    <citation type="submission" date="2020-08" db="EMBL/GenBank/DDBJ databases">
        <title>Genomic Encyclopedia of Type Strains, Phase IV (KMG-IV): sequencing the most valuable type-strain genomes for metagenomic binning, comparative biology and taxonomic classification.</title>
        <authorList>
            <person name="Goeker M."/>
        </authorList>
    </citation>
    <scope>NUCLEOTIDE SEQUENCE [LARGE SCALE GENOMIC DNA]</scope>
    <source>
        <strain evidence="2 3">DSM 14552</strain>
    </source>
</reference>
<dbReference type="AlphaFoldDB" id="A0A7W6EWI8"/>